<accession>A0ACC2JB39</accession>
<sequence>MEIITAWLGGAIPSALWTVVRWVTFFFKLASLAFAVPIIGLIVFDFCVWLWRLFRPSLPADSPRPSRSNRLPKDYVQQPAPSSARAFSTVVELKTESQAIEKRTTYETTNG</sequence>
<evidence type="ECO:0000313" key="2">
    <source>
        <dbReference type="Proteomes" id="UP001153332"/>
    </source>
</evidence>
<proteinExistence type="predicted"/>
<dbReference type="EMBL" id="JAPUUL010002836">
    <property type="protein sequence ID" value="KAJ8124700.1"/>
    <property type="molecule type" value="Genomic_DNA"/>
</dbReference>
<keyword evidence="2" id="KW-1185">Reference proteome</keyword>
<organism evidence="1 2">
    <name type="scientific">Lasiodiplodia mahajangana</name>
    <dbReference type="NCBI Taxonomy" id="1108764"/>
    <lineage>
        <taxon>Eukaryota</taxon>
        <taxon>Fungi</taxon>
        <taxon>Dikarya</taxon>
        <taxon>Ascomycota</taxon>
        <taxon>Pezizomycotina</taxon>
        <taxon>Dothideomycetes</taxon>
        <taxon>Dothideomycetes incertae sedis</taxon>
        <taxon>Botryosphaeriales</taxon>
        <taxon>Botryosphaeriaceae</taxon>
        <taxon>Lasiodiplodia</taxon>
    </lineage>
</organism>
<name>A0ACC2JB39_9PEZI</name>
<gene>
    <name evidence="1" type="ORF">O1611_g8940</name>
</gene>
<evidence type="ECO:0000313" key="1">
    <source>
        <dbReference type="EMBL" id="KAJ8124700.1"/>
    </source>
</evidence>
<protein>
    <submittedName>
        <fullName evidence="1">Uncharacterized protein</fullName>
    </submittedName>
</protein>
<comment type="caution">
    <text evidence="1">The sequence shown here is derived from an EMBL/GenBank/DDBJ whole genome shotgun (WGS) entry which is preliminary data.</text>
</comment>
<dbReference type="Proteomes" id="UP001153332">
    <property type="component" value="Unassembled WGS sequence"/>
</dbReference>
<reference evidence="1" key="1">
    <citation type="submission" date="2022-12" db="EMBL/GenBank/DDBJ databases">
        <title>Genome Sequence of Lasiodiplodia mahajangana.</title>
        <authorList>
            <person name="Buettner E."/>
        </authorList>
    </citation>
    <scope>NUCLEOTIDE SEQUENCE</scope>
    <source>
        <strain evidence="1">VT137</strain>
    </source>
</reference>